<dbReference type="AlphaFoldDB" id="A0A2V1IT35"/>
<gene>
    <name evidence="2" type="ORF">C5O23_00290</name>
</gene>
<accession>A0A2V1IT35</accession>
<feature type="compositionally biased region" description="Polar residues" evidence="1">
    <location>
        <begin position="42"/>
        <end position="57"/>
    </location>
</feature>
<dbReference type="RefSeq" id="WP_107030951.1">
    <property type="nucleotide sequence ID" value="NZ_CAOLYA010000034.1"/>
</dbReference>
<evidence type="ECO:0000313" key="3">
    <source>
        <dbReference type="Proteomes" id="UP000244905"/>
    </source>
</evidence>
<comment type="caution">
    <text evidence="2">The sequence shown here is derived from an EMBL/GenBank/DDBJ whole genome shotgun (WGS) entry which is preliminary data.</text>
</comment>
<keyword evidence="3" id="KW-1185">Reference proteome</keyword>
<name>A0A2V1IT35_9BACT</name>
<evidence type="ECO:0000313" key="2">
    <source>
        <dbReference type="EMBL" id="PWB04395.1"/>
    </source>
</evidence>
<dbReference type="GeneID" id="82524786"/>
<dbReference type="EMBL" id="PUEC01000001">
    <property type="protein sequence ID" value="PWB04395.1"/>
    <property type="molecule type" value="Genomic_DNA"/>
</dbReference>
<feature type="region of interest" description="Disordered" evidence="1">
    <location>
        <begin position="27"/>
        <end position="64"/>
    </location>
</feature>
<sequence length="64" mass="7158">MDKIADNFHNELLNARRDREIGCVDGKAERGAVQENGRNPDIVSTHSHNTMQHNRNGGMSGKEQ</sequence>
<dbReference type="Proteomes" id="UP000244905">
    <property type="component" value="Unassembled WGS sequence"/>
</dbReference>
<organism evidence="2 3">
    <name type="scientific">Duncaniella muris</name>
    <dbReference type="NCBI Taxonomy" id="2094150"/>
    <lineage>
        <taxon>Bacteria</taxon>
        <taxon>Pseudomonadati</taxon>
        <taxon>Bacteroidota</taxon>
        <taxon>Bacteroidia</taxon>
        <taxon>Bacteroidales</taxon>
        <taxon>Muribaculaceae</taxon>
        <taxon>Duncaniella</taxon>
    </lineage>
</organism>
<proteinExistence type="predicted"/>
<evidence type="ECO:0000256" key="1">
    <source>
        <dbReference type="SAM" id="MobiDB-lite"/>
    </source>
</evidence>
<protein>
    <submittedName>
        <fullName evidence="2">Uncharacterized protein</fullName>
    </submittedName>
</protein>
<reference evidence="3" key="1">
    <citation type="submission" date="2018-02" db="EMBL/GenBank/DDBJ databases">
        <authorList>
            <person name="Clavel T."/>
            <person name="Strowig T."/>
        </authorList>
    </citation>
    <scope>NUCLEOTIDE SEQUENCE [LARGE SCALE GENOMIC DNA]</scope>
    <source>
        <strain evidence="3">DSM 103720</strain>
    </source>
</reference>